<keyword evidence="4" id="KW-1185">Reference proteome</keyword>
<evidence type="ECO:0000256" key="2">
    <source>
        <dbReference type="SAM" id="MobiDB-lite"/>
    </source>
</evidence>
<dbReference type="Gene3D" id="1.10.287.1490">
    <property type="match status" value="1"/>
</dbReference>
<name>A0A6G1PIJ4_CHAAH</name>
<evidence type="ECO:0000313" key="4">
    <source>
        <dbReference type="Proteomes" id="UP000503349"/>
    </source>
</evidence>
<protein>
    <submittedName>
        <fullName evidence="3">Synaptonemal complex protein 1</fullName>
    </submittedName>
</protein>
<sequence>MDRTERDWGFNFKLLVPPRVNMGQDYSKCFDKEQNMTFPNTTVVTPTKPSRQDFPKMKAVPPMEKDENNSSPGQLYSKLFGEVEKIKSWKFKVDSDIVQKERKLKENKTTIETQRKAIQELQDEAEMAFAKHNILKKACEATEKAKEDLKDKFSVTEVKVQELEAKLFTEIKKNKECSFEMEHLMNDLTQHKVKYEELMSNFNELQSEKHAIQQQFESGSSHVKAIKANLKVSEEKAVKLNRAIQRLEEENQSLKEEVNAIKTKIQKKCNEIEVVLQKKTKEDVIMATKQIINKVQKLRLTTAEAVKNKKDAELNCQHKIADMVALMEKHKNQYDRMVEEKDAELQENKKKDSEAVAYRKSLESGTESIRALCGTTPKDIHTKDLKTPRSVPICVGGSSKIRSYRIRTPPSDDKVTCRGNNTIELDPKSDSSEQNDLLVFANTPTLNFPAPHRKAIFKKLQSPVTHKSPCNSLKLAAMKRMRDAGWTAVTGYDKKKKKTNEKIFA</sequence>
<dbReference type="PANTHER" id="PTHR46918:SF1">
    <property type="entry name" value="SYNAPTONEMAL COMPLEX PROTEIN 1"/>
    <property type="match status" value="1"/>
</dbReference>
<feature type="compositionally biased region" description="Polar residues" evidence="2">
    <location>
        <begin position="40"/>
        <end position="49"/>
    </location>
</feature>
<dbReference type="GO" id="GO:0001673">
    <property type="term" value="C:male germ cell nucleus"/>
    <property type="evidence" value="ECO:0007669"/>
    <property type="project" value="TreeGrafter"/>
</dbReference>
<accession>A0A6G1PIJ4</accession>
<feature type="coiled-coil region" evidence="1">
    <location>
        <begin position="320"/>
        <end position="351"/>
    </location>
</feature>
<dbReference type="GO" id="GO:0000711">
    <property type="term" value="P:meiotic DNA repair synthesis"/>
    <property type="evidence" value="ECO:0007669"/>
    <property type="project" value="TreeGrafter"/>
</dbReference>
<keyword evidence="1" id="KW-0175">Coiled coil</keyword>
<dbReference type="PANTHER" id="PTHR46918">
    <property type="entry name" value="SYNAPTONEMAL COMPLEX PROTEIN 1"/>
    <property type="match status" value="1"/>
</dbReference>
<dbReference type="GO" id="GO:0051026">
    <property type="term" value="P:chiasma assembly"/>
    <property type="evidence" value="ECO:0007669"/>
    <property type="project" value="TreeGrafter"/>
</dbReference>
<dbReference type="GO" id="GO:0051878">
    <property type="term" value="P:lateral element assembly"/>
    <property type="evidence" value="ECO:0007669"/>
    <property type="project" value="TreeGrafter"/>
</dbReference>
<evidence type="ECO:0000313" key="3">
    <source>
        <dbReference type="EMBL" id="KAF3690151.1"/>
    </source>
</evidence>
<organism evidence="3 4">
    <name type="scientific">Channa argus</name>
    <name type="common">Northern snakehead</name>
    <name type="synonym">Ophicephalus argus</name>
    <dbReference type="NCBI Taxonomy" id="215402"/>
    <lineage>
        <taxon>Eukaryota</taxon>
        <taxon>Metazoa</taxon>
        <taxon>Chordata</taxon>
        <taxon>Craniata</taxon>
        <taxon>Vertebrata</taxon>
        <taxon>Euteleostomi</taxon>
        <taxon>Actinopterygii</taxon>
        <taxon>Neopterygii</taxon>
        <taxon>Teleostei</taxon>
        <taxon>Neoteleostei</taxon>
        <taxon>Acanthomorphata</taxon>
        <taxon>Anabantaria</taxon>
        <taxon>Anabantiformes</taxon>
        <taxon>Channoidei</taxon>
        <taxon>Channidae</taxon>
        <taxon>Channa</taxon>
    </lineage>
</organism>
<dbReference type="InterPro" id="IPR008827">
    <property type="entry name" value="SYCP1"/>
</dbReference>
<dbReference type="EMBL" id="CM015716">
    <property type="protein sequence ID" value="KAF3690151.1"/>
    <property type="molecule type" value="Genomic_DNA"/>
</dbReference>
<dbReference type="GO" id="GO:0000802">
    <property type="term" value="C:transverse filament"/>
    <property type="evidence" value="ECO:0007669"/>
    <property type="project" value="TreeGrafter"/>
</dbReference>
<feature type="coiled-coil region" evidence="1">
    <location>
        <begin position="104"/>
        <end position="271"/>
    </location>
</feature>
<gene>
    <name evidence="3" type="ORF">EXN66_Car005823</name>
</gene>
<feature type="region of interest" description="Disordered" evidence="2">
    <location>
        <begin position="40"/>
        <end position="72"/>
    </location>
</feature>
<dbReference type="GO" id="GO:0003690">
    <property type="term" value="F:double-stranded DNA binding"/>
    <property type="evidence" value="ECO:0007669"/>
    <property type="project" value="TreeGrafter"/>
</dbReference>
<proteinExistence type="predicted"/>
<reference evidence="4" key="2">
    <citation type="submission" date="2019-02" db="EMBL/GenBank/DDBJ databases">
        <title>Opniocepnalus argus Var Kimnra genome.</title>
        <authorList>
            <person name="Zhou C."/>
            <person name="Xiao S."/>
        </authorList>
    </citation>
    <scope>NUCLEOTIDE SEQUENCE [LARGE SCALE GENOMIC DNA]</scope>
</reference>
<evidence type="ECO:0000256" key="1">
    <source>
        <dbReference type="SAM" id="Coils"/>
    </source>
</evidence>
<dbReference type="GO" id="GO:0000801">
    <property type="term" value="C:central element"/>
    <property type="evidence" value="ECO:0007669"/>
    <property type="project" value="TreeGrafter"/>
</dbReference>
<dbReference type="Proteomes" id="UP000503349">
    <property type="component" value="Chromosome 5"/>
</dbReference>
<reference evidence="3 4" key="1">
    <citation type="submission" date="2019-02" db="EMBL/GenBank/DDBJ databases">
        <title>Opniocepnalus argus genome.</title>
        <authorList>
            <person name="Zhou C."/>
            <person name="Xiao S."/>
        </authorList>
    </citation>
    <scope>NUCLEOTIDE SEQUENCE [LARGE SCALE GENOMIC DNA]</scope>
    <source>
        <strain evidence="3">OARG1902GOOAL</strain>
        <tissue evidence="3">Muscle</tissue>
    </source>
</reference>
<dbReference type="AlphaFoldDB" id="A0A6G1PIJ4"/>
<dbReference type="Pfam" id="PF05483">
    <property type="entry name" value="SCP-1"/>
    <property type="match status" value="2"/>
</dbReference>